<gene>
    <name evidence="2" type="ORF">LEMA_uP074360.1</name>
</gene>
<evidence type="ECO:0000259" key="1">
    <source>
        <dbReference type="PROSITE" id="PS51388"/>
    </source>
</evidence>
<dbReference type="HOGENOM" id="CLU_2904630_0_0_1"/>
<dbReference type="PROSITE" id="PS51388">
    <property type="entry name" value="GED"/>
    <property type="match status" value="1"/>
</dbReference>
<protein>
    <submittedName>
        <fullName evidence="2">Predicted protein</fullName>
    </submittedName>
</protein>
<dbReference type="EMBL" id="FP929137">
    <property type="protein sequence ID" value="CBX99847.1"/>
    <property type="molecule type" value="Genomic_DNA"/>
</dbReference>
<name>E5A8A2_LEPMJ</name>
<dbReference type="InterPro" id="IPR020850">
    <property type="entry name" value="GED_dom"/>
</dbReference>
<dbReference type="VEuPathDB" id="FungiDB:LEMA_uP074360.1"/>
<evidence type="ECO:0000313" key="3">
    <source>
        <dbReference type="Proteomes" id="UP000002668"/>
    </source>
</evidence>
<dbReference type="STRING" id="985895.E5A8A2"/>
<sequence>MDIYGCEGALDGLIAIYKVHQKVYEANVVTQVVERHIIRGLEDIFSPLVYRSLTLVTIFFAK</sequence>
<reference evidence="3" key="1">
    <citation type="journal article" date="2011" name="Nat. Commun.">
        <title>Effector diversification within compartments of the Leptosphaeria maculans genome affected by Repeat-Induced Point mutations.</title>
        <authorList>
            <person name="Rouxel T."/>
            <person name="Grandaubert J."/>
            <person name="Hane J.K."/>
            <person name="Hoede C."/>
            <person name="van de Wouw A.P."/>
            <person name="Couloux A."/>
            <person name="Dominguez V."/>
            <person name="Anthouard V."/>
            <person name="Bally P."/>
            <person name="Bourras S."/>
            <person name="Cozijnsen A.J."/>
            <person name="Ciuffetti L.M."/>
            <person name="Degrave A."/>
            <person name="Dilmaghani A."/>
            <person name="Duret L."/>
            <person name="Fudal I."/>
            <person name="Goodwin S.B."/>
            <person name="Gout L."/>
            <person name="Glaser N."/>
            <person name="Linglin J."/>
            <person name="Kema G.H.J."/>
            <person name="Lapalu N."/>
            <person name="Lawrence C.B."/>
            <person name="May K."/>
            <person name="Meyer M."/>
            <person name="Ollivier B."/>
            <person name="Poulain J."/>
            <person name="Schoch C.L."/>
            <person name="Simon A."/>
            <person name="Spatafora J.W."/>
            <person name="Stachowiak A."/>
            <person name="Turgeon B.G."/>
            <person name="Tyler B.M."/>
            <person name="Vincent D."/>
            <person name="Weissenbach J."/>
            <person name="Amselem J."/>
            <person name="Quesneville H."/>
            <person name="Oliver R.P."/>
            <person name="Wincker P."/>
            <person name="Balesdent M.-H."/>
            <person name="Howlett B.J."/>
        </authorList>
    </citation>
    <scope>NUCLEOTIDE SEQUENCE [LARGE SCALE GENOMIC DNA]</scope>
    <source>
        <strain evidence="3">JN3 / isolate v23.1.3 / race Av1-4-5-6-7-8</strain>
    </source>
</reference>
<evidence type="ECO:0000313" key="2">
    <source>
        <dbReference type="EMBL" id="CBX99847.1"/>
    </source>
</evidence>
<feature type="domain" description="GED" evidence="1">
    <location>
        <begin position="6"/>
        <end position="62"/>
    </location>
</feature>
<dbReference type="Proteomes" id="UP000002668">
    <property type="component" value="Genome"/>
</dbReference>
<accession>E5A8A2</accession>
<organism evidence="3">
    <name type="scientific">Leptosphaeria maculans (strain JN3 / isolate v23.1.3 / race Av1-4-5-6-7-8)</name>
    <name type="common">Blackleg fungus</name>
    <name type="synonym">Phoma lingam</name>
    <dbReference type="NCBI Taxonomy" id="985895"/>
    <lineage>
        <taxon>Eukaryota</taxon>
        <taxon>Fungi</taxon>
        <taxon>Dikarya</taxon>
        <taxon>Ascomycota</taxon>
        <taxon>Pezizomycotina</taxon>
        <taxon>Dothideomycetes</taxon>
        <taxon>Pleosporomycetidae</taxon>
        <taxon>Pleosporales</taxon>
        <taxon>Pleosporineae</taxon>
        <taxon>Leptosphaeriaceae</taxon>
        <taxon>Plenodomus</taxon>
        <taxon>Plenodomus lingam/Leptosphaeria maculans species complex</taxon>
    </lineage>
</organism>
<proteinExistence type="predicted"/>
<dbReference type="OrthoDB" id="415706at2759"/>
<dbReference type="InParanoid" id="E5A8A2"/>
<keyword evidence="3" id="KW-1185">Reference proteome</keyword>
<dbReference type="AlphaFoldDB" id="E5A8A2"/>